<dbReference type="GO" id="GO:0008815">
    <property type="term" value="F:citrate (pro-3S)-lyase activity"/>
    <property type="evidence" value="ECO:0007669"/>
    <property type="project" value="UniProtKB-EC"/>
</dbReference>
<reference evidence="7 8" key="1">
    <citation type="submission" date="2019-05" db="EMBL/GenBank/DDBJ databases">
        <authorList>
            <consortium name="Pathogen Informatics"/>
        </authorList>
    </citation>
    <scope>NUCLEOTIDE SEQUENCE [LARGE SCALE GENOMIC DNA]</scope>
    <source>
        <strain evidence="7 8">NCTC5385</strain>
    </source>
</reference>
<comment type="cofactor">
    <cofactor evidence="1">
        <name>Mg(2+)</name>
        <dbReference type="ChEBI" id="CHEBI:18420"/>
    </cofactor>
</comment>
<keyword evidence="3 5" id="KW-0460">Magnesium</keyword>
<dbReference type="Pfam" id="PF03328">
    <property type="entry name" value="HpcH_HpaI"/>
    <property type="match status" value="1"/>
</dbReference>
<dbReference type="InterPro" id="IPR011206">
    <property type="entry name" value="Citrate_lyase_beta/mcl1/mcl2"/>
</dbReference>
<evidence type="ECO:0000313" key="7">
    <source>
        <dbReference type="EMBL" id="VTS14265.1"/>
    </source>
</evidence>
<dbReference type="InterPro" id="IPR005000">
    <property type="entry name" value="Aldolase/citrate-lyase_domain"/>
</dbReference>
<dbReference type="STRING" id="873448.STRPO_1147"/>
<dbReference type="PANTHER" id="PTHR32308:SF10">
    <property type="entry name" value="CITRATE LYASE SUBUNIT BETA"/>
    <property type="match status" value="1"/>
</dbReference>
<gene>
    <name evidence="7" type="primary">citE_1</name>
    <name evidence="7" type="ORF">NCTC5385_00342</name>
</gene>
<keyword evidence="2 5" id="KW-0479">Metal-binding</keyword>
<dbReference type="Proteomes" id="UP000304914">
    <property type="component" value="Chromosome"/>
</dbReference>
<keyword evidence="7" id="KW-0456">Lyase</keyword>
<name>A0A4U9XND2_9STRE</name>
<dbReference type="EC" id="4.1.3.6" evidence="7"/>
<dbReference type="PIRSF" id="PIRSF015582">
    <property type="entry name" value="Cit_lyase_B"/>
    <property type="match status" value="1"/>
</dbReference>
<sequence>MGETLMPIRRQRPIKNRLRRSMMFLNAQNPVLLKDAYIFGSDSLILDLEDAVAENQKDAACFSLYHALTTIDYGNTEVLVRINGLDTPHWQEDIRVAVAGGADGIRIAKCESAKDVQMIEAAVLAAEKEFGKEEGRTLLMAALESPLGILNALEICMASDRLFGVAIAGGDFRKSMRVGIEKGGIEINTARGLILLAARAAGVQCYDTNYPRIEDMEGYREEVELARKMGFDGKSIINPRQIPLVHELFAPTKEEIAYSEKLLRSMNEQLGSGIGVYTVDGKMVDKPFFEEAQRIIDLAKLSGVYYGEM</sequence>
<evidence type="ECO:0000259" key="6">
    <source>
        <dbReference type="Pfam" id="PF03328"/>
    </source>
</evidence>
<dbReference type="GO" id="GO:0006107">
    <property type="term" value="P:oxaloacetate metabolic process"/>
    <property type="evidence" value="ECO:0007669"/>
    <property type="project" value="TreeGrafter"/>
</dbReference>
<evidence type="ECO:0000256" key="2">
    <source>
        <dbReference type="ARBA" id="ARBA00022723"/>
    </source>
</evidence>
<feature type="binding site" evidence="5">
    <location>
        <position position="171"/>
    </location>
    <ligand>
        <name>Mg(2+)</name>
        <dbReference type="ChEBI" id="CHEBI:18420"/>
    </ligand>
</feature>
<evidence type="ECO:0000256" key="3">
    <source>
        <dbReference type="ARBA" id="ARBA00022842"/>
    </source>
</evidence>
<feature type="binding site" evidence="5">
    <location>
        <position position="144"/>
    </location>
    <ligand>
        <name>Mg(2+)</name>
        <dbReference type="ChEBI" id="CHEBI:18420"/>
    </ligand>
</feature>
<dbReference type="Gene3D" id="3.20.20.60">
    <property type="entry name" value="Phosphoenolpyruvate-binding domains"/>
    <property type="match status" value="1"/>
</dbReference>
<evidence type="ECO:0000256" key="5">
    <source>
        <dbReference type="PIRSR" id="PIRSR015582-2"/>
    </source>
</evidence>
<dbReference type="InterPro" id="IPR040442">
    <property type="entry name" value="Pyrv_kinase-like_dom_sf"/>
</dbReference>
<evidence type="ECO:0000313" key="8">
    <source>
        <dbReference type="Proteomes" id="UP000304914"/>
    </source>
</evidence>
<evidence type="ECO:0000256" key="4">
    <source>
        <dbReference type="PIRSR" id="PIRSR015582-1"/>
    </source>
</evidence>
<feature type="binding site" evidence="4">
    <location>
        <position position="144"/>
    </location>
    <ligand>
        <name>substrate</name>
    </ligand>
</feature>
<evidence type="ECO:0000256" key="1">
    <source>
        <dbReference type="ARBA" id="ARBA00001946"/>
    </source>
</evidence>
<proteinExistence type="predicted"/>
<dbReference type="InterPro" id="IPR015813">
    <property type="entry name" value="Pyrv/PenolPyrv_kinase-like_dom"/>
</dbReference>
<dbReference type="SUPFAM" id="SSF51621">
    <property type="entry name" value="Phosphoenolpyruvate/pyruvate domain"/>
    <property type="match status" value="1"/>
</dbReference>
<dbReference type="PANTHER" id="PTHR32308">
    <property type="entry name" value="LYASE BETA SUBUNIT, PUTATIVE (AFU_ORTHOLOGUE AFUA_4G13030)-RELATED"/>
    <property type="match status" value="1"/>
</dbReference>
<accession>A0A4U9XND2</accession>
<dbReference type="AlphaFoldDB" id="A0A4U9XND2"/>
<dbReference type="EMBL" id="LR594035">
    <property type="protein sequence ID" value="VTS14265.1"/>
    <property type="molecule type" value="Genomic_DNA"/>
</dbReference>
<protein>
    <submittedName>
        <fullName evidence="7">Citrate (Pro-3S)-lyase, beta subunit</fullName>
        <ecNumber evidence="7">4.1.3.6</ecNumber>
    </submittedName>
</protein>
<feature type="domain" description="HpcH/HpaI aldolase/citrate lyase" evidence="6">
    <location>
        <begin position="20"/>
        <end position="239"/>
    </location>
</feature>
<feature type="binding site" evidence="4">
    <location>
        <position position="81"/>
    </location>
    <ligand>
        <name>substrate</name>
    </ligand>
</feature>
<organism evidence="7 8">
    <name type="scientific">Streptococcus pseudoporcinus</name>
    <dbReference type="NCBI Taxonomy" id="361101"/>
    <lineage>
        <taxon>Bacteria</taxon>
        <taxon>Bacillati</taxon>
        <taxon>Bacillota</taxon>
        <taxon>Bacilli</taxon>
        <taxon>Lactobacillales</taxon>
        <taxon>Streptococcaceae</taxon>
        <taxon>Streptococcus</taxon>
    </lineage>
</organism>
<dbReference type="GO" id="GO:0000287">
    <property type="term" value="F:magnesium ion binding"/>
    <property type="evidence" value="ECO:0007669"/>
    <property type="project" value="TreeGrafter"/>
</dbReference>